<name>A0ABZ0W2F7_9BACT</name>
<evidence type="ECO:0000313" key="2">
    <source>
        <dbReference type="Proteomes" id="UP001325680"/>
    </source>
</evidence>
<organism evidence="1 2">
    <name type="scientific">Niabella yanshanensis</name>
    <dbReference type="NCBI Taxonomy" id="577386"/>
    <lineage>
        <taxon>Bacteria</taxon>
        <taxon>Pseudomonadati</taxon>
        <taxon>Bacteroidota</taxon>
        <taxon>Chitinophagia</taxon>
        <taxon>Chitinophagales</taxon>
        <taxon>Chitinophagaceae</taxon>
        <taxon>Niabella</taxon>
    </lineage>
</organism>
<gene>
    <name evidence="1" type="ORF">U0035_15635</name>
</gene>
<dbReference type="RefSeq" id="WP_114791804.1">
    <property type="nucleotide sequence ID" value="NZ_CP139960.1"/>
</dbReference>
<sequence>MQELITTYNPLNDYRLIIDPAQAIKKKIAEIKTLFDEQYKGLVIAGGQAFIYLAEFSDYEVNEQATTDRIDRIALGSMPFKLHLKNFGELEQREIYIGIENLIPLQLLSDQVAATLSRVPEARINKIPRVTVAKGLQVFQFKKSWEEYEKKSFSATFIANEMLLLKRMEGFSSWQILKRMRFQNLVITY</sequence>
<protein>
    <submittedName>
        <fullName evidence="1">Uncharacterized protein</fullName>
    </submittedName>
</protein>
<keyword evidence="2" id="KW-1185">Reference proteome</keyword>
<dbReference type="Proteomes" id="UP001325680">
    <property type="component" value="Chromosome"/>
</dbReference>
<dbReference type="EMBL" id="CP139960">
    <property type="protein sequence ID" value="WQD37104.1"/>
    <property type="molecule type" value="Genomic_DNA"/>
</dbReference>
<dbReference type="InterPro" id="IPR009097">
    <property type="entry name" value="Cyclic_Pdiesterase"/>
</dbReference>
<dbReference type="Gene3D" id="3.90.1140.10">
    <property type="entry name" value="Cyclic phosphodiesterase"/>
    <property type="match status" value="1"/>
</dbReference>
<dbReference type="SUPFAM" id="SSF55144">
    <property type="entry name" value="LigT-like"/>
    <property type="match status" value="1"/>
</dbReference>
<evidence type="ECO:0000313" key="1">
    <source>
        <dbReference type="EMBL" id="WQD37104.1"/>
    </source>
</evidence>
<reference evidence="1 2" key="1">
    <citation type="submission" date="2023-12" db="EMBL/GenBank/DDBJ databases">
        <title>Genome sequencing and assembly of bacterial species from a model synthetic community.</title>
        <authorList>
            <person name="Hogle S.L."/>
        </authorList>
    </citation>
    <scope>NUCLEOTIDE SEQUENCE [LARGE SCALE GENOMIC DNA]</scope>
    <source>
        <strain evidence="1 2">HAMBI_3031</strain>
    </source>
</reference>
<proteinExistence type="predicted"/>
<accession>A0ABZ0W2F7</accession>